<organism evidence="2 3">
    <name type="scientific">Micromonospora qiuiae</name>
    <dbReference type="NCBI Taxonomy" id="502268"/>
    <lineage>
        <taxon>Bacteria</taxon>
        <taxon>Bacillati</taxon>
        <taxon>Actinomycetota</taxon>
        <taxon>Actinomycetes</taxon>
        <taxon>Micromonosporales</taxon>
        <taxon>Micromonosporaceae</taxon>
        <taxon>Micromonospora</taxon>
    </lineage>
</organism>
<gene>
    <name evidence="2" type="ORF">Vqi01_03690</name>
</gene>
<evidence type="ECO:0000256" key="1">
    <source>
        <dbReference type="SAM" id="Phobius"/>
    </source>
</evidence>
<dbReference type="EMBL" id="BOPC01000004">
    <property type="protein sequence ID" value="GIJ25207.1"/>
    <property type="molecule type" value="Genomic_DNA"/>
</dbReference>
<keyword evidence="1" id="KW-1133">Transmembrane helix</keyword>
<feature type="transmembrane region" description="Helical" evidence="1">
    <location>
        <begin position="112"/>
        <end position="138"/>
    </location>
</feature>
<feature type="transmembrane region" description="Helical" evidence="1">
    <location>
        <begin position="158"/>
        <end position="183"/>
    </location>
</feature>
<name>A0ABQ4J4W3_9ACTN</name>
<feature type="transmembrane region" description="Helical" evidence="1">
    <location>
        <begin position="88"/>
        <end position="105"/>
    </location>
</feature>
<reference evidence="2 3" key="1">
    <citation type="submission" date="2021-01" db="EMBL/GenBank/DDBJ databases">
        <title>Whole genome shotgun sequence of Verrucosispora qiuiae NBRC 106684.</title>
        <authorList>
            <person name="Komaki H."/>
            <person name="Tamura T."/>
        </authorList>
    </citation>
    <scope>NUCLEOTIDE SEQUENCE [LARGE SCALE GENOMIC DNA]</scope>
    <source>
        <strain evidence="2 3">NBRC 106684</strain>
    </source>
</reference>
<feature type="transmembrane region" description="Helical" evidence="1">
    <location>
        <begin position="45"/>
        <end position="68"/>
    </location>
</feature>
<evidence type="ECO:0008006" key="4">
    <source>
        <dbReference type="Google" id="ProtNLM"/>
    </source>
</evidence>
<evidence type="ECO:0000313" key="2">
    <source>
        <dbReference type="EMBL" id="GIJ25207.1"/>
    </source>
</evidence>
<protein>
    <recommendedName>
        <fullName evidence="4">ABC transporter permease</fullName>
    </recommendedName>
</protein>
<keyword evidence="3" id="KW-1185">Reference proteome</keyword>
<keyword evidence="1" id="KW-0812">Transmembrane</keyword>
<evidence type="ECO:0000313" key="3">
    <source>
        <dbReference type="Proteomes" id="UP000653076"/>
    </source>
</evidence>
<dbReference type="Proteomes" id="UP000653076">
    <property type="component" value="Unassembled WGS sequence"/>
</dbReference>
<dbReference type="RefSeq" id="WP_204032334.1">
    <property type="nucleotide sequence ID" value="NZ_BOPC01000004.1"/>
</dbReference>
<accession>A0ABQ4J4W3</accession>
<comment type="caution">
    <text evidence="2">The sequence shown here is derived from an EMBL/GenBank/DDBJ whole genome shotgun (WGS) entry which is preliminary data.</text>
</comment>
<sequence length="187" mass="18450">MVLGVVAVGSEYTTNSTRTGGGRQITATLTATPNRVAVLAAKATAVVLLVAAAAGVAIPASLALAGGILGADGAPAPTDAPSRLVGAGVYWALTALIALAVTVFTRSGIIPVIVLVVNSALVSVSYLLSHLTPLARYLPDLAGASLFAGDLLALDDALAPLAGGLVMAGWTAGLLILAGVVFVRRDA</sequence>
<proteinExistence type="predicted"/>
<keyword evidence="1" id="KW-0472">Membrane</keyword>